<name>A0ABU1YSC9_ROSSA</name>
<keyword evidence="2" id="KW-1185">Reference proteome</keyword>
<dbReference type="RefSeq" id="WP_310269199.1">
    <property type="nucleotide sequence ID" value="NZ_JAVDXU010000003.1"/>
</dbReference>
<comment type="caution">
    <text evidence="1">The sequence shown here is derived from an EMBL/GenBank/DDBJ whole genome shotgun (WGS) entry which is preliminary data.</text>
</comment>
<accession>A0ABU1YSC9</accession>
<dbReference type="EMBL" id="JAVDXU010000003">
    <property type="protein sequence ID" value="MDR7271633.1"/>
    <property type="molecule type" value="Genomic_DNA"/>
</dbReference>
<protein>
    <submittedName>
        <fullName evidence="1">Uncharacterized protein</fullName>
    </submittedName>
</protein>
<dbReference type="Proteomes" id="UP001180453">
    <property type="component" value="Unassembled WGS sequence"/>
</dbReference>
<reference evidence="1 2" key="1">
    <citation type="submission" date="2023-07" db="EMBL/GenBank/DDBJ databases">
        <title>Sorghum-associated microbial communities from plants grown in Nebraska, USA.</title>
        <authorList>
            <person name="Schachtman D."/>
        </authorList>
    </citation>
    <scope>NUCLEOTIDE SEQUENCE [LARGE SCALE GENOMIC DNA]</scope>
    <source>
        <strain evidence="1 2">BE314</strain>
    </source>
</reference>
<evidence type="ECO:0000313" key="1">
    <source>
        <dbReference type="EMBL" id="MDR7271633.1"/>
    </source>
</evidence>
<organism evidence="1 2">
    <name type="scientific">Roseateles saccharophilus</name>
    <name type="common">Pseudomonas saccharophila</name>
    <dbReference type="NCBI Taxonomy" id="304"/>
    <lineage>
        <taxon>Bacteria</taxon>
        <taxon>Pseudomonadati</taxon>
        <taxon>Pseudomonadota</taxon>
        <taxon>Betaproteobacteria</taxon>
        <taxon>Burkholderiales</taxon>
        <taxon>Sphaerotilaceae</taxon>
        <taxon>Roseateles</taxon>
    </lineage>
</organism>
<gene>
    <name evidence="1" type="ORF">J2X20_004301</name>
</gene>
<proteinExistence type="predicted"/>
<sequence>MTTREHIITNIKVDLVVNTKDDLRRIVFGLEKVSDDNGLPTWTIHFQLFRRDDKAVAYGDARVSLDVVVDKELHSKAAATATNGLTATQAAFLAGPASNAALASQQPGGPPADAVIQRTLLKR</sequence>
<evidence type="ECO:0000313" key="2">
    <source>
        <dbReference type="Proteomes" id="UP001180453"/>
    </source>
</evidence>